<gene>
    <name evidence="2" type="ORF">FAJ34_01900</name>
</gene>
<evidence type="ECO:0000259" key="1">
    <source>
        <dbReference type="Pfam" id="PF24390"/>
    </source>
</evidence>
<protein>
    <recommendedName>
        <fullName evidence="1">PRTase-CE domain-containing protein</fullName>
    </recommendedName>
</protein>
<dbReference type="Pfam" id="PF24390">
    <property type="entry name" value="PRTase-CE"/>
    <property type="match status" value="1"/>
</dbReference>
<sequence length="457" mass="53586">MIKKLLKFLSFLFRELNKKERSLCYEDEIRKKYLKITTKTDSSEISDWIEIAIKKQGEFFTQNSGLYESYSAMLDEYNYYSKLRIQNFLKAKVASKENFIFTYLKKEEEREESSGIITPLLYEIRENSKAETYTGLTNQLFHWIIIFKEEIEAYYSLLVENGGRSSVELEDIFQDIKKRAKSHQINKIDTLDEIIIFEDFVGTGNSLIDKFLNTGTTLTQLKKLKELKVRIIFCFLEISQVAQNKLIDFLKCNELENTIIYEVPEDTLWFKSYEGEYAQVLKCLELKESKYSLHALVSTYLETPNNTISLFWRGNDKNWAPLFPRTNNNLLSNNEDTEYLKRTLEKYDFRKSKGLDFKDNRIKHVSPKVNLMILILLSGFEGREKRQWDDIVSDIPKIISIPKDSCYEIVDALKRAGYIQYVGDYSEIKLTKFGRSTIAGVKSIPKIDDFIDESVLI</sequence>
<accession>A0A4T2HBV6</accession>
<dbReference type="EMBL" id="SSXP01000002">
    <property type="protein sequence ID" value="TII08797.1"/>
    <property type="molecule type" value="Genomic_DNA"/>
</dbReference>
<dbReference type="AlphaFoldDB" id="A0A4T2HBV6"/>
<organism evidence="2 3">
    <name type="scientific">Streptococcus suis</name>
    <dbReference type="NCBI Taxonomy" id="1307"/>
    <lineage>
        <taxon>Bacteria</taxon>
        <taxon>Bacillati</taxon>
        <taxon>Bacillota</taxon>
        <taxon>Bacilli</taxon>
        <taxon>Lactobacillales</taxon>
        <taxon>Streptococcaceae</taxon>
        <taxon>Streptococcus</taxon>
    </lineage>
</organism>
<dbReference type="InterPro" id="IPR056920">
    <property type="entry name" value="PRTase-CE"/>
</dbReference>
<feature type="domain" description="PRTase-CE" evidence="1">
    <location>
        <begin position="72"/>
        <end position="325"/>
    </location>
</feature>
<evidence type="ECO:0000313" key="2">
    <source>
        <dbReference type="EMBL" id="TII08797.1"/>
    </source>
</evidence>
<proteinExistence type="predicted"/>
<name>A0A4T2HBV6_STRSU</name>
<evidence type="ECO:0000313" key="3">
    <source>
        <dbReference type="Proteomes" id="UP000305768"/>
    </source>
</evidence>
<dbReference type="Proteomes" id="UP000305768">
    <property type="component" value="Unassembled WGS sequence"/>
</dbReference>
<comment type="caution">
    <text evidence="2">The sequence shown here is derived from an EMBL/GenBank/DDBJ whole genome shotgun (WGS) entry which is preliminary data.</text>
</comment>
<dbReference type="RefSeq" id="WP_136628084.1">
    <property type="nucleotide sequence ID" value="NZ_JARQOJ010000017.1"/>
</dbReference>
<reference evidence="2 3" key="1">
    <citation type="submission" date="2019-04" db="EMBL/GenBank/DDBJ databases">
        <title>Genome analysis of Streptococcus suis strain WUSS425.</title>
        <authorList>
            <person name="Chen H."/>
            <person name="Gao X."/>
            <person name="Wu Z."/>
        </authorList>
    </citation>
    <scope>NUCLEOTIDE SEQUENCE [LARGE SCALE GENOMIC DNA]</scope>
    <source>
        <strain evidence="2 3">WUSS425</strain>
    </source>
</reference>